<protein>
    <submittedName>
        <fullName evidence="3">Acetyltransferase</fullName>
    </submittedName>
</protein>
<dbReference type="InterPro" id="IPR018357">
    <property type="entry name" value="Hexapep_transf_CS"/>
</dbReference>
<comment type="caution">
    <text evidence="3">The sequence shown here is derived from an EMBL/GenBank/DDBJ whole genome shotgun (WGS) entry which is preliminary data.</text>
</comment>
<dbReference type="CDD" id="cd03360">
    <property type="entry name" value="LbH_AT_putative"/>
    <property type="match status" value="1"/>
</dbReference>
<dbReference type="Gene3D" id="2.160.10.10">
    <property type="entry name" value="Hexapeptide repeat proteins"/>
    <property type="match status" value="1"/>
</dbReference>
<dbReference type="Proteomes" id="UP001501074">
    <property type="component" value="Unassembled WGS sequence"/>
</dbReference>
<dbReference type="RefSeq" id="WP_231484127.1">
    <property type="nucleotide sequence ID" value="NZ_BAAAZO010000001.1"/>
</dbReference>
<proteinExistence type="predicted"/>
<reference evidence="4" key="1">
    <citation type="journal article" date="2019" name="Int. J. Syst. Evol. Microbiol.">
        <title>The Global Catalogue of Microorganisms (GCM) 10K type strain sequencing project: providing services to taxonomists for standard genome sequencing and annotation.</title>
        <authorList>
            <consortium name="The Broad Institute Genomics Platform"/>
            <consortium name="The Broad Institute Genome Sequencing Center for Infectious Disease"/>
            <person name="Wu L."/>
            <person name="Ma J."/>
        </authorList>
    </citation>
    <scope>NUCLEOTIDE SEQUENCE [LARGE SCALE GENOMIC DNA]</scope>
    <source>
        <strain evidence="4">JCM 16902</strain>
    </source>
</reference>
<organism evidence="3 4">
    <name type="scientific">Kineosporia mesophila</name>
    <dbReference type="NCBI Taxonomy" id="566012"/>
    <lineage>
        <taxon>Bacteria</taxon>
        <taxon>Bacillati</taxon>
        <taxon>Actinomycetota</taxon>
        <taxon>Actinomycetes</taxon>
        <taxon>Kineosporiales</taxon>
        <taxon>Kineosporiaceae</taxon>
        <taxon>Kineosporia</taxon>
    </lineage>
</organism>
<evidence type="ECO:0000313" key="4">
    <source>
        <dbReference type="Proteomes" id="UP001501074"/>
    </source>
</evidence>
<dbReference type="NCBIfam" id="TIGR03570">
    <property type="entry name" value="NeuD_NnaD"/>
    <property type="match status" value="1"/>
</dbReference>
<dbReference type="PANTHER" id="PTHR43300">
    <property type="entry name" value="ACETYLTRANSFERASE"/>
    <property type="match status" value="1"/>
</dbReference>
<dbReference type="Pfam" id="PF00132">
    <property type="entry name" value="Hexapep"/>
    <property type="match status" value="2"/>
</dbReference>
<dbReference type="InterPro" id="IPR011004">
    <property type="entry name" value="Trimer_LpxA-like_sf"/>
</dbReference>
<evidence type="ECO:0000313" key="3">
    <source>
        <dbReference type="EMBL" id="GAA3593857.1"/>
    </source>
</evidence>
<evidence type="ECO:0000256" key="1">
    <source>
        <dbReference type="ARBA" id="ARBA00022679"/>
    </source>
</evidence>
<keyword evidence="4" id="KW-1185">Reference proteome</keyword>
<dbReference type="InterPro" id="IPR001451">
    <property type="entry name" value="Hexapep"/>
</dbReference>
<dbReference type="InterPro" id="IPR020019">
    <property type="entry name" value="AcTrfase_PglD-like"/>
</dbReference>
<keyword evidence="1" id="KW-0808">Transferase</keyword>
<accession>A0ABP6Z3K6</accession>
<evidence type="ECO:0000256" key="2">
    <source>
        <dbReference type="ARBA" id="ARBA00022737"/>
    </source>
</evidence>
<keyword evidence="2" id="KW-0677">Repeat</keyword>
<dbReference type="PANTHER" id="PTHR43300:SF7">
    <property type="entry name" value="UDP-N-ACETYLBACILLOSAMINE N-ACETYLTRANSFERASE"/>
    <property type="match status" value="1"/>
</dbReference>
<dbReference type="EMBL" id="BAAAZO010000001">
    <property type="protein sequence ID" value="GAA3593857.1"/>
    <property type="molecule type" value="Genomic_DNA"/>
</dbReference>
<dbReference type="PROSITE" id="PS00101">
    <property type="entry name" value="HEXAPEP_TRANSFERASES"/>
    <property type="match status" value="1"/>
</dbReference>
<dbReference type="Gene3D" id="3.40.50.20">
    <property type="match status" value="1"/>
</dbReference>
<sequence>MSTQDVVLLGSGGLGRETVQITRSPGSRARVIGFLDDDPRLRDRTVAGLPVLGPTGDAAGLGGDVAVVATVASAADPQRRSRLVGRLGLPSGRYTRIVHPAASLAPDTELGVGTVVMAGVIATSDVRVGRHVVLMPGCVLTHDVKVGDGATLAAGVLLAGGVIVEPDAYLGSGVRVREGVRIGAGAVIGMGSVVLHDIPAAQVWVGVPARPLER</sequence>
<name>A0ABP6Z3K6_9ACTN</name>
<dbReference type="InterPro" id="IPR050179">
    <property type="entry name" value="Trans_hexapeptide_repeat"/>
</dbReference>
<gene>
    <name evidence="3" type="ORF">GCM10022223_06010</name>
</gene>
<dbReference type="SUPFAM" id="SSF51161">
    <property type="entry name" value="Trimeric LpxA-like enzymes"/>
    <property type="match status" value="1"/>
</dbReference>